<dbReference type="Pfam" id="PF10042">
    <property type="entry name" value="DUF2278"/>
    <property type="match status" value="1"/>
</dbReference>
<proteinExistence type="predicted"/>
<dbReference type="Proteomes" id="UP000269669">
    <property type="component" value="Unassembled WGS sequence"/>
</dbReference>
<sequence>MLPSYGVVIGQSGSYSTEQGKWMHVVMNVEAAGVKYQAAVDVNEPNGLFQYQILNGLDHTLFAVDSKLKDGWHTLKSNASSGAMDYARSPILTKALKPTWINVTGNEAGEALVALLKSSTKVYVFGAPYTTGKGVHDIHCNQGDPPGQFRALDGIWQDGCVFILRSDGSLSAYLGKFSTQTLKTDGNGLPD</sequence>
<dbReference type="EMBL" id="RSDW01000001">
    <property type="protein sequence ID" value="RSL19220.1"/>
    <property type="molecule type" value="Genomic_DNA"/>
</dbReference>
<organism evidence="1 2">
    <name type="scientific">Edaphobacter aggregans</name>
    <dbReference type="NCBI Taxonomy" id="570835"/>
    <lineage>
        <taxon>Bacteria</taxon>
        <taxon>Pseudomonadati</taxon>
        <taxon>Acidobacteriota</taxon>
        <taxon>Terriglobia</taxon>
        <taxon>Terriglobales</taxon>
        <taxon>Acidobacteriaceae</taxon>
        <taxon>Edaphobacter</taxon>
    </lineage>
</organism>
<name>A0A428MQU5_9BACT</name>
<comment type="caution">
    <text evidence="1">The sequence shown here is derived from an EMBL/GenBank/DDBJ whole genome shotgun (WGS) entry which is preliminary data.</text>
</comment>
<gene>
    <name evidence="1" type="ORF">EDE15_4874</name>
</gene>
<dbReference type="InterPro" id="IPR019268">
    <property type="entry name" value="DUF2278"/>
</dbReference>
<reference evidence="1 2" key="1">
    <citation type="submission" date="2018-12" db="EMBL/GenBank/DDBJ databases">
        <title>Sequencing of bacterial isolates from soil warming experiment in Harvard Forest, Massachusetts, USA.</title>
        <authorList>
            <person name="Deangelis K."/>
        </authorList>
    </citation>
    <scope>NUCLEOTIDE SEQUENCE [LARGE SCALE GENOMIC DNA]</scope>
    <source>
        <strain evidence="1 2">EB153</strain>
    </source>
</reference>
<accession>A0A428MQU5</accession>
<evidence type="ECO:0000313" key="1">
    <source>
        <dbReference type="EMBL" id="RSL19220.1"/>
    </source>
</evidence>
<dbReference type="AlphaFoldDB" id="A0A428MQU5"/>
<keyword evidence="2" id="KW-1185">Reference proteome</keyword>
<evidence type="ECO:0000313" key="2">
    <source>
        <dbReference type="Proteomes" id="UP000269669"/>
    </source>
</evidence>
<dbReference type="OrthoDB" id="291334at2"/>
<dbReference type="RefSeq" id="WP_125487478.1">
    <property type="nucleotide sequence ID" value="NZ_RSDW01000001.1"/>
</dbReference>
<protein>
    <submittedName>
        <fullName evidence="1">Uncharacterized protein DUF2278</fullName>
    </submittedName>
</protein>